<name>A0A4S4DRN8_CAMSN</name>
<dbReference type="Pfam" id="PF00847">
    <property type="entry name" value="AP2"/>
    <property type="match status" value="1"/>
</dbReference>
<feature type="region of interest" description="Disordered" evidence="7">
    <location>
        <begin position="105"/>
        <end position="139"/>
    </location>
</feature>
<dbReference type="GO" id="GO:0009873">
    <property type="term" value="P:ethylene-activated signaling pathway"/>
    <property type="evidence" value="ECO:0007669"/>
    <property type="project" value="InterPro"/>
</dbReference>
<feature type="compositionally biased region" description="Basic residues" evidence="7">
    <location>
        <begin position="1"/>
        <end position="10"/>
    </location>
</feature>
<gene>
    <name evidence="9" type="ORF">TEA_026423</name>
</gene>
<dbReference type="PRINTS" id="PR00367">
    <property type="entry name" value="ETHRSPELEMNT"/>
</dbReference>
<dbReference type="Proteomes" id="UP000306102">
    <property type="component" value="Unassembled WGS sequence"/>
</dbReference>
<evidence type="ECO:0000313" key="9">
    <source>
        <dbReference type="EMBL" id="THG05812.1"/>
    </source>
</evidence>
<comment type="subcellular location">
    <subcellularLocation>
        <location evidence="1">Nucleus</location>
    </subcellularLocation>
</comment>
<dbReference type="SMART" id="SM00380">
    <property type="entry name" value="AP2"/>
    <property type="match status" value="1"/>
</dbReference>
<sequence length="260" mass="29471">MQSSPKRLKHGGACFSHQPPPPPPPLQPRRLTHEQESSVIVTALMNVIAGSPAIDITDQFCLFQSTTATAASSDPFLPVYDHDTCQFCKIKGCLGCNFFRPIQEENKNKNKNPNKNKSSVVNTSVKNGKRKKKNNYRGVRQRPWGKWAAEIRDPRRAARVWLGTFQTAEDAAQAYDKAAIEFRGPRAKLNFPFPDNDTVVIDQNPLQQENVAKSEPIKEMEIGTMTTTTTRSSKENDEFWEVIGEDELREWSMMIDGFQW</sequence>
<dbReference type="GO" id="GO:0003700">
    <property type="term" value="F:DNA-binding transcription factor activity"/>
    <property type="evidence" value="ECO:0007669"/>
    <property type="project" value="InterPro"/>
</dbReference>
<organism evidence="9 10">
    <name type="scientific">Camellia sinensis var. sinensis</name>
    <name type="common">China tea</name>
    <dbReference type="NCBI Taxonomy" id="542762"/>
    <lineage>
        <taxon>Eukaryota</taxon>
        <taxon>Viridiplantae</taxon>
        <taxon>Streptophyta</taxon>
        <taxon>Embryophyta</taxon>
        <taxon>Tracheophyta</taxon>
        <taxon>Spermatophyta</taxon>
        <taxon>Magnoliopsida</taxon>
        <taxon>eudicotyledons</taxon>
        <taxon>Gunneridae</taxon>
        <taxon>Pentapetalae</taxon>
        <taxon>asterids</taxon>
        <taxon>Ericales</taxon>
        <taxon>Theaceae</taxon>
        <taxon>Camellia</taxon>
    </lineage>
</organism>
<keyword evidence="4" id="KW-0238">DNA-binding</keyword>
<keyword evidence="10" id="KW-1185">Reference proteome</keyword>
<dbReference type="InterPro" id="IPR036955">
    <property type="entry name" value="AP2/ERF_dom_sf"/>
</dbReference>
<keyword evidence="2" id="KW-0611">Plant defense</keyword>
<protein>
    <recommendedName>
        <fullName evidence="8">AP2/ERF domain-containing protein</fullName>
    </recommendedName>
</protein>
<comment type="caution">
    <text evidence="9">The sequence shown here is derived from an EMBL/GenBank/DDBJ whole genome shotgun (WGS) entry which is preliminary data.</text>
</comment>
<feature type="region of interest" description="Disordered" evidence="7">
    <location>
        <begin position="1"/>
        <end position="33"/>
    </location>
</feature>
<evidence type="ECO:0000256" key="2">
    <source>
        <dbReference type="ARBA" id="ARBA00022821"/>
    </source>
</evidence>
<dbReference type="CDD" id="cd00018">
    <property type="entry name" value="AP2"/>
    <property type="match status" value="1"/>
</dbReference>
<dbReference type="EMBL" id="SDRB02010555">
    <property type="protein sequence ID" value="THG05812.1"/>
    <property type="molecule type" value="Genomic_DNA"/>
</dbReference>
<dbReference type="InterPro" id="IPR016177">
    <property type="entry name" value="DNA-bd_dom_sf"/>
</dbReference>
<feature type="compositionally biased region" description="Low complexity" evidence="7">
    <location>
        <begin position="115"/>
        <end position="126"/>
    </location>
</feature>
<dbReference type="SUPFAM" id="SSF54171">
    <property type="entry name" value="DNA-binding domain"/>
    <property type="match status" value="1"/>
</dbReference>
<dbReference type="PANTHER" id="PTHR31190:SF181">
    <property type="entry name" value="OS02G0764700 PROTEIN"/>
    <property type="match status" value="1"/>
</dbReference>
<dbReference type="PROSITE" id="PS51032">
    <property type="entry name" value="AP2_ERF"/>
    <property type="match status" value="1"/>
</dbReference>
<dbReference type="InterPro" id="IPR044808">
    <property type="entry name" value="ERF_plant"/>
</dbReference>
<reference evidence="9 10" key="1">
    <citation type="journal article" date="2018" name="Proc. Natl. Acad. Sci. U.S.A.">
        <title>Draft genome sequence of Camellia sinensis var. sinensis provides insights into the evolution of the tea genome and tea quality.</title>
        <authorList>
            <person name="Wei C."/>
            <person name="Yang H."/>
            <person name="Wang S."/>
            <person name="Zhao J."/>
            <person name="Liu C."/>
            <person name="Gao L."/>
            <person name="Xia E."/>
            <person name="Lu Y."/>
            <person name="Tai Y."/>
            <person name="She G."/>
            <person name="Sun J."/>
            <person name="Cao H."/>
            <person name="Tong W."/>
            <person name="Gao Q."/>
            <person name="Li Y."/>
            <person name="Deng W."/>
            <person name="Jiang X."/>
            <person name="Wang W."/>
            <person name="Chen Q."/>
            <person name="Zhang S."/>
            <person name="Li H."/>
            <person name="Wu J."/>
            <person name="Wang P."/>
            <person name="Li P."/>
            <person name="Shi C."/>
            <person name="Zheng F."/>
            <person name="Jian J."/>
            <person name="Huang B."/>
            <person name="Shan D."/>
            <person name="Shi M."/>
            <person name="Fang C."/>
            <person name="Yue Y."/>
            <person name="Li F."/>
            <person name="Li D."/>
            <person name="Wei S."/>
            <person name="Han B."/>
            <person name="Jiang C."/>
            <person name="Yin Y."/>
            <person name="Xia T."/>
            <person name="Zhang Z."/>
            <person name="Bennetzen J.L."/>
            <person name="Zhao S."/>
            <person name="Wan X."/>
        </authorList>
    </citation>
    <scope>NUCLEOTIDE SEQUENCE [LARGE SCALE GENOMIC DNA]</scope>
    <source>
        <strain evidence="10">cv. Shuchazao</strain>
        <tissue evidence="9">Leaf</tissue>
    </source>
</reference>
<evidence type="ECO:0000256" key="3">
    <source>
        <dbReference type="ARBA" id="ARBA00023015"/>
    </source>
</evidence>
<keyword evidence="5" id="KW-0804">Transcription</keyword>
<evidence type="ECO:0000313" key="10">
    <source>
        <dbReference type="Proteomes" id="UP000306102"/>
    </source>
</evidence>
<evidence type="ECO:0000256" key="7">
    <source>
        <dbReference type="SAM" id="MobiDB-lite"/>
    </source>
</evidence>
<dbReference type="FunFam" id="3.30.730.10:FF:000001">
    <property type="entry name" value="Ethylene-responsive transcription factor 2"/>
    <property type="match status" value="1"/>
</dbReference>
<dbReference type="GO" id="GO:0005634">
    <property type="term" value="C:nucleus"/>
    <property type="evidence" value="ECO:0007669"/>
    <property type="project" value="UniProtKB-SubCell"/>
</dbReference>
<dbReference type="PANTHER" id="PTHR31190">
    <property type="entry name" value="DNA-BINDING DOMAIN"/>
    <property type="match status" value="1"/>
</dbReference>
<keyword evidence="6" id="KW-0539">Nucleus</keyword>
<evidence type="ECO:0000256" key="4">
    <source>
        <dbReference type="ARBA" id="ARBA00023125"/>
    </source>
</evidence>
<evidence type="ECO:0000256" key="6">
    <source>
        <dbReference type="ARBA" id="ARBA00023242"/>
    </source>
</evidence>
<dbReference type="GO" id="GO:0006952">
    <property type="term" value="P:defense response"/>
    <property type="evidence" value="ECO:0007669"/>
    <property type="project" value="UniProtKB-KW"/>
</dbReference>
<dbReference type="AlphaFoldDB" id="A0A4S4DRN8"/>
<feature type="compositionally biased region" description="Pro residues" evidence="7">
    <location>
        <begin position="18"/>
        <end position="27"/>
    </location>
</feature>
<evidence type="ECO:0000259" key="8">
    <source>
        <dbReference type="PROSITE" id="PS51032"/>
    </source>
</evidence>
<accession>A0A4S4DRN8</accession>
<keyword evidence="3" id="KW-0805">Transcription regulation</keyword>
<feature type="domain" description="AP2/ERF" evidence="8">
    <location>
        <begin position="135"/>
        <end position="192"/>
    </location>
</feature>
<evidence type="ECO:0000256" key="5">
    <source>
        <dbReference type="ARBA" id="ARBA00023163"/>
    </source>
</evidence>
<evidence type="ECO:0000256" key="1">
    <source>
        <dbReference type="ARBA" id="ARBA00004123"/>
    </source>
</evidence>
<proteinExistence type="predicted"/>
<dbReference type="Gene3D" id="3.30.730.10">
    <property type="entry name" value="AP2/ERF domain"/>
    <property type="match status" value="1"/>
</dbReference>
<dbReference type="InterPro" id="IPR001471">
    <property type="entry name" value="AP2/ERF_dom"/>
</dbReference>
<dbReference type="GO" id="GO:0003677">
    <property type="term" value="F:DNA binding"/>
    <property type="evidence" value="ECO:0007669"/>
    <property type="project" value="UniProtKB-KW"/>
</dbReference>